<feature type="domain" description="XdhC- CoxI" evidence="2">
    <location>
        <begin position="12"/>
        <end position="77"/>
    </location>
</feature>
<dbReference type="PANTHER" id="PTHR30388">
    <property type="entry name" value="ALDEHYDE OXIDOREDUCTASE MOLYBDENUM COFACTOR ASSEMBLY PROTEIN"/>
    <property type="match status" value="1"/>
</dbReference>
<dbReference type="NCBIfam" id="TIGR02964">
    <property type="entry name" value="xanthine_xdhC"/>
    <property type="match status" value="1"/>
</dbReference>
<accession>A0A1I2PAV4</accession>
<proteinExistence type="predicted"/>
<reference evidence="5" key="1">
    <citation type="submission" date="2016-10" db="EMBL/GenBank/DDBJ databases">
        <authorList>
            <person name="Varghese N."/>
            <person name="Submissions S."/>
        </authorList>
    </citation>
    <scope>NUCLEOTIDE SEQUENCE [LARGE SCALE GENOMIC DNA]</scope>
    <source>
        <strain evidence="5">CGMCC 1.10971</strain>
    </source>
</reference>
<feature type="region of interest" description="Disordered" evidence="1">
    <location>
        <begin position="259"/>
        <end position="284"/>
    </location>
</feature>
<dbReference type="PANTHER" id="PTHR30388:SF6">
    <property type="entry name" value="XANTHINE DEHYDROGENASE SUBUNIT A-RELATED"/>
    <property type="match status" value="1"/>
</dbReference>
<dbReference type="InterPro" id="IPR014308">
    <property type="entry name" value="Xanthine_DH_XdhC"/>
</dbReference>
<dbReference type="Pfam" id="PF02625">
    <property type="entry name" value="XdhC_CoxI"/>
    <property type="match status" value="1"/>
</dbReference>
<dbReference type="AlphaFoldDB" id="A0A1I2PAV4"/>
<evidence type="ECO:0000259" key="2">
    <source>
        <dbReference type="Pfam" id="PF02625"/>
    </source>
</evidence>
<dbReference type="InterPro" id="IPR003777">
    <property type="entry name" value="XdhC_CoxI"/>
</dbReference>
<feature type="domain" description="XdhC Rossmann" evidence="3">
    <location>
        <begin position="106"/>
        <end position="247"/>
    </location>
</feature>
<organism evidence="4 5">
    <name type="scientific">Neptunomonas qingdaonensis</name>
    <dbReference type="NCBI Taxonomy" id="1045558"/>
    <lineage>
        <taxon>Bacteria</taxon>
        <taxon>Pseudomonadati</taxon>
        <taxon>Pseudomonadota</taxon>
        <taxon>Gammaproteobacteria</taxon>
        <taxon>Oceanospirillales</taxon>
        <taxon>Oceanospirillaceae</taxon>
        <taxon>Neptunomonas</taxon>
    </lineage>
</organism>
<evidence type="ECO:0000256" key="1">
    <source>
        <dbReference type="SAM" id="MobiDB-lite"/>
    </source>
</evidence>
<gene>
    <name evidence="4" type="ORF">SAMN05216175_103337</name>
</gene>
<dbReference type="STRING" id="1045558.SAMN05216175_103337"/>
<dbReference type="EMBL" id="FOOU01000003">
    <property type="protein sequence ID" value="SFG12633.1"/>
    <property type="molecule type" value="Genomic_DNA"/>
</dbReference>
<dbReference type="OrthoDB" id="61481at2"/>
<dbReference type="Gene3D" id="3.40.50.720">
    <property type="entry name" value="NAD(P)-binding Rossmann-like Domain"/>
    <property type="match status" value="1"/>
</dbReference>
<protein>
    <submittedName>
        <fullName evidence="4">Xanthine dehydrogenase accessory factor</fullName>
    </submittedName>
</protein>
<dbReference type="Pfam" id="PF13478">
    <property type="entry name" value="XdhC_C"/>
    <property type="match status" value="1"/>
</dbReference>
<keyword evidence="5" id="KW-1185">Reference proteome</keyword>
<dbReference type="InterPro" id="IPR027051">
    <property type="entry name" value="XdhC_Rossmann_dom"/>
</dbReference>
<evidence type="ECO:0000313" key="5">
    <source>
        <dbReference type="Proteomes" id="UP000198623"/>
    </source>
</evidence>
<sequence length="284" mass="30747">MNWLNTLNRLNNEGTAAILITVVANRGSTPRDAGTKMIVTADDTYETIGGGHLEHKAIKQARQRLAEHCSSAQLESYALGASLGQCCGGTIQLLFEPINPPALHIALFGAGHVAKALIPLLGNLPCKVTWIDNRAEQFPAVLPSNVTHCVSEEPVDEVPDLAAFSYCLVMTHNHQLDQALIEALLKRDDYRYLGMIGSNTKRRKFEHRLRHKGFDESSIAQLHCPAGLASVCGKLPGEIAVSIAAELIAHYQIAATGNKTKSATPDKNITSIPLQHTASLAHKR</sequence>
<dbReference type="RefSeq" id="WP_090725993.1">
    <property type="nucleotide sequence ID" value="NZ_FOOU01000003.1"/>
</dbReference>
<evidence type="ECO:0000313" key="4">
    <source>
        <dbReference type="EMBL" id="SFG12633.1"/>
    </source>
</evidence>
<dbReference type="Proteomes" id="UP000198623">
    <property type="component" value="Unassembled WGS sequence"/>
</dbReference>
<evidence type="ECO:0000259" key="3">
    <source>
        <dbReference type="Pfam" id="PF13478"/>
    </source>
</evidence>
<feature type="compositionally biased region" description="Polar residues" evidence="1">
    <location>
        <begin position="259"/>
        <end position="278"/>
    </location>
</feature>
<dbReference type="InterPro" id="IPR052698">
    <property type="entry name" value="MoCofactor_Util/Proc"/>
</dbReference>
<name>A0A1I2PAV4_9GAMM</name>